<protein>
    <submittedName>
        <fullName evidence="1">Uncharacterized protein</fullName>
    </submittedName>
</protein>
<sequence length="156" mass="16457">MSYDLKAVVAGSGLLTAVTAELPSARIARLRHGLALIPMTDALLVAPGEGSQIRRTGFWNLTAAFDQLLAEWSKTGPVAYVEAEYFGGVGEENAAVWRDGSVVLGPLHLLEGETAPVEGTPICRVLRELGVTAGAAQDEFTIVGLGDHRDGEGWLS</sequence>
<evidence type="ECO:0000313" key="1">
    <source>
        <dbReference type="EMBL" id="MFC4463849.1"/>
    </source>
</evidence>
<reference evidence="2" key="1">
    <citation type="journal article" date="2019" name="Int. J. Syst. Evol. Microbiol.">
        <title>The Global Catalogue of Microorganisms (GCM) 10K type strain sequencing project: providing services to taxonomists for standard genome sequencing and annotation.</title>
        <authorList>
            <consortium name="The Broad Institute Genomics Platform"/>
            <consortium name="The Broad Institute Genome Sequencing Center for Infectious Disease"/>
            <person name="Wu L."/>
            <person name="Ma J."/>
        </authorList>
    </citation>
    <scope>NUCLEOTIDE SEQUENCE [LARGE SCALE GENOMIC DNA]</scope>
    <source>
        <strain evidence="2">DT43</strain>
    </source>
</reference>
<gene>
    <name evidence="1" type="ORF">ACFPH6_04570</name>
</gene>
<keyword evidence="2" id="KW-1185">Reference proteome</keyword>
<evidence type="ECO:0000313" key="2">
    <source>
        <dbReference type="Proteomes" id="UP001596012"/>
    </source>
</evidence>
<dbReference type="EMBL" id="JBHSFG010000009">
    <property type="protein sequence ID" value="MFC4463849.1"/>
    <property type="molecule type" value="Genomic_DNA"/>
</dbReference>
<dbReference type="RefSeq" id="WP_386337539.1">
    <property type="nucleotide sequence ID" value="NZ_JBHSFG010000009.1"/>
</dbReference>
<comment type="caution">
    <text evidence="1">The sequence shown here is derived from an EMBL/GenBank/DDBJ whole genome shotgun (WGS) entry which is preliminary data.</text>
</comment>
<name>A0ABV8YEW8_9ACTN</name>
<proteinExistence type="predicted"/>
<organism evidence="1 2">
    <name type="scientific">Streptomyces xiangluensis</name>
    <dbReference type="NCBI Taxonomy" id="2665720"/>
    <lineage>
        <taxon>Bacteria</taxon>
        <taxon>Bacillati</taxon>
        <taxon>Actinomycetota</taxon>
        <taxon>Actinomycetes</taxon>
        <taxon>Kitasatosporales</taxon>
        <taxon>Streptomycetaceae</taxon>
        <taxon>Streptomyces</taxon>
    </lineage>
</organism>
<accession>A0ABV8YEW8</accession>
<dbReference type="Proteomes" id="UP001596012">
    <property type="component" value="Unassembled WGS sequence"/>
</dbReference>